<protein>
    <submittedName>
        <fullName evidence="2">F-box domain protein</fullName>
    </submittedName>
</protein>
<comment type="caution">
    <text evidence="2">The sequence shown here is derived from an EMBL/GenBank/DDBJ whole genome shotgun (WGS) entry which is preliminary data.</text>
</comment>
<name>A0A8H7IMT9_9PEZI</name>
<evidence type="ECO:0000259" key="1">
    <source>
        <dbReference type="PROSITE" id="PS50181"/>
    </source>
</evidence>
<dbReference type="InterPro" id="IPR032675">
    <property type="entry name" value="LRR_dom_sf"/>
</dbReference>
<dbReference type="InterPro" id="IPR036047">
    <property type="entry name" value="F-box-like_dom_sf"/>
</dbReference>
<feature type="domain" description="F-box" evidence="1">
    <location>
        <begin position="1"/>
        <end position="52"/>
    </location>
</feature>
<reference evidence="2" key="1">
    <citation type="submission" date="2016-08" db="EMBL/GenBank/DDBJ databases">
        <authorList>
            <person name="Yan J."/>
        </authorList>
    </citation>
    <scope>NUCLEOTIDE SEQUENCE</scope>
    <source>
        <strain evidence="2">CSS-01s</strain>
    </source>
</reference>
<dbReference type="SUPFAM" id="SSF81383">
    <property type="entry name" value="F-box domain"/>
    <property type="match status" value="1"/>
</dbReference>
<accession>A0A8H7IMT9</accession>
<dbReference type="CDD" id="cd09917">
    <property type="entry name" value="F-box_SF"/>
    <property type="match status" value="1"/>
</dbReference>
<reference evidence="2" key="2">
    <citation type="journal article" date="2018" name="DNA Res.">
        <title>Comparative genome and transcriptome analyses reveal adaptations to opportunistic infections in woody plant degrading pathogens of Botryosphaeriaceae.</title>
        <authorList>
            <person name="Yan J.Y."/>
            <person name="Zhao W.S."/>
            <person name="Chen Z."/>
            <person name="Xing Q.K."/>
            <person name="Zhang W."/>
            <person name="Chethana K.W.T."/>
            <person name="Xue M.F."/>
            <person name="Xu J.P."/>
            <person name="Phillips A.J.L."/>
            <person name="Wang Y."/>
            <person name="Liu J.H."/>
            <person name="Liu M."/>
            <person name="Zhou Y."/>
            <person name="Jayawardena R.S."/>
            <person name="Manawasinghe I.S."/>
            <person name="Huang J.B."/>
            <person name="Qiao G.H."/>
            <person name="Fu C.Y."/>
            <person name="Guo F.F."/>
            <person name="Dissanayake A.J."/>
            <person name="Peng Y.L."/>
            <person name="Hyde K.D."/>
            <person name="Li X.H."/>
        </authorList>
    </citation>
    <scope>NUCLEOTIDE SEQUENCE</scope>
    <source>
        <strain evidence="2">CSS-01s</strain>
    </source>
</reference>
<proteinExistence type="predicted"/>
<dbReference type="Gene3D" id="3.80.10.10">
    <property type="entry name" value="Ribonuclease Inhibitor"/>
    <property type="match status" value="1"/>
</dbReference>
<dbReference type="PANTHER" id="PTHR42057:SF2">
    <property type="entry name" value="F-BOX DOMAIN PROTEIN (AFU_ORTHOLOGUE AFUA_4G00200)-RELATED"/>
    <property type="match status" value="1"/>
</dbReference>
<dbReference type="PROSITE" id="PS50181">
    <property type="entry name" value="FBOX"/>
    <property type="match status" value="1"/>
</dbReference>
<dbReference type="Proteomes" id="UP000627934">
    <property type="component" value="Unassembled WGS sequence"/>
</dbReference>
<evidence type="ECO:0000313" key="3">
    <source>
        <dbReference type="Proteomes" id="UP000627934"/>
    </source>
</evidence>
<gene>
    <name evidence="2" type="ORF">BFW01_g10180</name>
</gene>
<dbReference type="AlphaFoldDB" id="A0A8H7IMT9"/>
<evidence type="ECO:0000313" key="2">
    <source>
        <dbReference type="EMBL" id="KAF9628977.1"/>
    </source>
</evidence>
<organism evidence="2 3">
    <name type="scientific">Lasiodiplodia theobromae</name>
    <dbReference type="NCBI Taxonomy" id="45133"/>
    <lineage>
        <taxon>Eukaryota</taxon>
        <taxon>Fungi</taxon>
        <taxon>Dikarya</taxon>
        <taxon>Ascomycota</taxon>
        <taxon>Pezizomycotina</taxon>
        <taxon>Dothideomycetes</taxon>
        <taxon>Dothideomycetes incertae sedis</taxon>
        <taxon>Botryosphaeriales</taxon>
        <taxon>Botryosphaeriaceae</taxon>
        <taxon>Lasiodiplodia</taxon>
    </lineage>
</organism>
<dbReference type="PANTHER" id="PTHR42057">
    <property type="entry name" value="F-BOX DOMAIN PROTEIN (AFU_ORTHOLOGUE AFUA_4G00200)"/>
    <property type="match status" value="1"/>
</dbReference>
<sequence>MASFPALPEELAIGIFSYLAKEDLCALRLTSKRFANSTCRSLFSTVRLYPSSESIEKYNAMLEHPDISKAVHHVYLNTIEEDAYMMKDGTWFSVQTDAAASNVKDISIRNIQNINDPALVKSKHFQTVLSRITSLRLFIITEHYDPGLEEDFTLPELYNFMDELVETWLLPCSANLTSLVLYSDQYFGYMPKLDLRSVHFPRLQTLALGNYMFSHAWQLDWLASHAATLQHLYLDDCSIVHYALLYAYPDAEGYVPNPLQPLSELVSRPVIRNYSLRWSHIFDRLRRSLHRLKIFRMGSSELIGWRRRHRRSQEPLTADASDPAVYTSLPLGLFPDRYLLCHMGMGPSWYTDLGTLSWPCEDEYGMREGDDELMAFVDRLEEGVLDREDKEALVRLVEGIGQEGADDMKGMMDRGWGWRNESVYGHI</sequence>
<dbReference type="Pfam" id="PF12937">
    <property type="entry name" value="F-box-like"/>
    <property type="match status" value="1"/>
</dbReference>
<dbReference type="SUPFAM" id="SSF52047">
    <property type="entry name" value="RNI-like"/>
    <property type="match status" value="1"/>
</dbReference>
<dbReference type="EMBL" id="MDYX01000024">
    <property type="protein sequence ID" value="KAF9628977.1"/>
    <property type="molecule type" value="Genomic_DNA"/>
</dbReference>
<dbReference type="InterPro" id="IPR001810">
    <property type="entry name" value="F-box_dom"/>
</dbReference>